<dbReference type="GO" id="GO:0004326">
    <property type="term" value="F:tetrahydrofolylpolyglutamate synthase activity"/>
    <property type="evidence" value="ECO:0007669"/>
    <property type="project" value="UniProtKB-EC"/>
</dbReference>
<dbReference type="Proteomes" id="UP000231267">
    <property type="component" value="Unassembled WGS sequence"/>
</dbReference>
<dbReference type="InterPro" id="IPR018109">
    <property type="entry name" value="Folylpolyglutamate_synth_CS"/>
</dbReference>
<protein>
    <recommendedName>
        <fullName evidence="7">Dihydrofolate synthase/folylpolyglutamate synthase</fullName>
        <ecNumber evidence="5">6.3.2.12</ecNumber>
        <ecNumber evidence="6">6.3.2.17</ecNumber>
    </recommendedName>
    <alternativeName>
        <fullName evidence="16">Folylpoly-gamma-glutamate synthetase-dihydrofolate synthetase</fullName>
    </alternativeName>
    <alternativeName>
        <fullName evidence="14">Folylpolyglutamate synthetase</fullName>
    </alternativeName>
    <alternativeName>
        <fullName evidence="15">Tetrahydrofolylpolyglutamate synthase</fullName>
    </alternativeName>
</protein>
<proteinExistence type="inferred from homology"/>
<dbReference type="InterPro" id="IPR001645">
    <property type="entry name" value="Folylpolyglutamate_synth"/>
</dbReference>
<evidence type="ECO:0000256" key="19">
    <source>
        <dbReference type="ARBA" id="ARBA00049035"/>
    </source>
</evidence>
<comment type="pathway">
    <text evidence="3">Cofactor biosynthesis; tetrahydrofolylpolyglutamate biosynthesis.</text>
</comment>
<evidence type="ECO:0000256" key="6">
    <source>
        <dbReference type="ARBA" id="ARBA00013025"/>
    </source>
</evidence>
<dbReference type="SUPFAM" id="SSF53623">
    <property type="entry name" value="MurD-like peptide ligases, catalytic domain"/>
    <property type="match status" value="1"/>
</dbReference>
<dbReference type="NCBIfam" id="TIGR01499">
    <property type="entry name" value="folC"/>
    <property type="match status" value="1"/>
</dbReference>
<evidence type="ECO:0000256" key="20">
    <source>
        <dbReference type="ARBA" id="ARBA00049161"/>
    </source>
</evidence>
<evidence type="ECO:0000313" key="23">
    <source>
        <dbReference type="EMBL" id="PIW66031.1"/>
    </source>
</evidence>
<reference evidence="23 24" key="1">
    <citation type="submission" date="2017-09" db="EMBL/GenBank/DDBJ databases">
        <title>Depth-based differentiation of microbial function through sediment-hosted aquifers and enrichment of novel symbionts in the deep terrestrial subsurface.</title>
        <authorList>
            <person name="Probst A.J."/>
            <person name="Ladd B."/>
            <person name="Jarett J.K."/>
            <person name="Geller-Mcgrath D.E."/>
            <person name="Sieber C.M."/>
            <person name="Emerson J.B."/>
            <person name="Anantharaman K."/>
            <person name="Thomas B.C."/>
            <person name="Malmstrom R."/>
            <person name="Stieglmeier M."/>
            <person name="Klingl A."/>
            <person name="Woyke T."/>
            <person name="Ryan C.M."/>
            <person name="Banfield J.F."/>
        </authorList>
    </citation>
    <scope>NUCLEOTIDE SEQUENCE [LARGE SCALE GENOMIC DNA]</scope>
    <source>
        <strain evidence="23">CG12_big_fil_rev_8_21_14_0_65_43_15</strain>
    </source>
</reference>
<comment type="catalytic activity">
    <reaction evidence="18">
        <text>10-formyltetrahydrofolyl-(gamma-L-Glu)(n) + L-glutamate + ATP = 10-formyltetrahydrofolyl-(gamma-L-Glu)(n+1) + ADP + phosphate + H(+)</text>
        <dbReference type="Rhea" id="RHEA:51904"/>
        <dbReference type="Rhea" id="RHEA-COMP:13088"/>
        <dbReference type="Rhea" id="RHEA-COMP:14300"/>
        <dbReference type="ChEBI" id="CHEBI:15378"/>
        <dbReference type="ChEBI" id="CHEBI:29985"/>
        <dbReference type="ChEBI" id="CHEBI:30616"/>
        <dbReference type="ChEBI" id="CHEBI:43474"/>
        <dbReference type="ChEBI" id="CHEBI:134413"/>
        <dbReference type="ChEBI" id="CHEBI:456216"/>
        <dbReference type="EC" id="6.3.2.17"/>
    </reaction>
</comment>
<dbReference type="AlphaFoldDB" id="A0A2J0LDV4"/>
<dbReference type="Pfam" id="PF02875">
    <property type="entry name" value="Mur_ligase_C"/>
    <property type="match status" value="1"/>
</dbReference>
<dbReference type="GO" id="GO:0008841">
    <property type="term" value="F:dihydrofolate synthase activity"/>
    <property type="evidence" value="ECO:0007669"/>
    <property type="project" value="UniProtKB-EC"/>
</dbReference>
<comment type="catalytic activity">
    <reaction evidence="17">
        <text>(6S)-5,6,7,8-tetrahydrofolyl-(gamma-L-Glu)(n) + L-glutamate + ATP = (6S)-5,6,7,8-tetrahydrofolyl-(gamma-L-Glu)(n+1) + ADP + phosphate + H(+)</text>
        <dbReference type="Rhea" id="RHEA:10580"/>
        <dbReference type="Rhea" id="RHEA-COMP:14738"/>
        <dbReference type="Rhea" id="RHEA-COMP:14740"/>
        <dbReference type="ChEBI" id="CHEBI:15378"/>
        <dbReference type="ChEBI" id="CHEBI:29985"/>
        <dbReference type="ChEBI" id="CHEBI:30616"/>
        <dbReference type="ChEBI" id="CHEBI:43474"/>
        <dbReference type="ChEBI" id="CHEBI:141005"/>
        <dbReference type="ChEBI" id="CHEBI:456216"/>
        <dbReference type="EC" id="6.3.2.17"/>
    </reaction>
</comment>
<evidence type="ECO:0000256" key="9">
    <source>
        <dbReference type="ARBA" id="ARBA00022723"/>
    </source>
</evidence>
<keyword evidence="10 21" id="KW-0547">Nucleotide-binding</keyword>
<dbReference type="Gene3D" id="3.40.1190.10">
    <property type="entry name" value="Mur-like, catalytic domain"/>
    <property type="match status" value="1"/>
</dbReference>
<dbReference type="Gene3D" id="3.90.190.20">
    <property type="entry name" value="Mur ligase, C-terminal domain"/>
    <property type="match status" value="1"/>
</dbReference>
<comment type="similarity">
    <text evidence="4 21">Belongs to the folylpolyglutamate synthase family.</text>
</comment>
<dbReference type="PIRSF" id="PIRSF001563">
    <property type="entry name" value="Folylpolyglu_synth"/>
    <property type="match status" value="1"/>
</dbReference>
<dbReference type="GO" id="GO:0046872">
    <property type="term" value="F:metal ion binding"/>
    <property type="evidence" value="ECO:0007669"/>
    <property type="project" value="UniProtKB-KW"/>
</dbReference>
<evidence type="ECO:0000256" key="13">
    <source>
        <dbReference type="ARBA" id="ARBA00022909"/>
    </source>
</evidence>
<evidence type="ECO:0000256" key="2">
    <source>
        <dbReference type="ARBA" id="ARBA00004799"/>
    </source>
</evidence>
<evidence type="ECO:0000256" key="16">
    <source>
        <dbReference type="ARBA" id="ARBA00032510"/>
    </source>
</evidence>
<evidence type="ECO:0000256" key="7">
    <source>
        <dbReference type="ARBA" id="ARBA00019357"/>
    </source>
</evidence>
<dbReference type="InterPro" id="IPR036615">
    <property type="entry name" value="Mur_ligase_C_dom_sf"/>
</dbReference>
<keyword evidence="11 21" id="KW-0067">ATP-binding</keyword>
<comment type="catalytic activity">
    <reaction evidence="19">
        <text>(6R)-5,10-methylenetetrahydrofolyl-(gamma-L-Glu)(n) + L-glutamate + ATP = (6R)-5,10-methylenetetrahydrofolyl-(gamma-L-Glu)(n+1) + ADP + phosphate + H(+)</text>
        <dbReference type="Rhea" id="RHEA:51912"/>
        <dbReference type="Rhea" id="RHEA-COMP:13257"/>
        <dbReference type="Rhea" id="RHEA-COMP:13258"/>
        <dbReference type="ChEBI" id="CHEBI:15378"/>
        <dbReference type="ChEBI" id="CHEBI:29985"/>
        <dbReference type="ChEBI" id="CHEBI:30616"/>
        <dbReference type="ChEBI" id="CHEBI:43474"/>
        <dbReference type="ChEBI" id="CHEBI:136572"/>
        <dbReference type="ChEBI" id="CHEBI:456216"/>
        <dbReference type="EC" id="6.3.2.17"/>
    </reaction>
</comment>
<evidence type="ECO:0000256" key="1">
    <source>
        <dbReference type="ARBA" id="ARBA00002714"/>
    </source>
</evidence>
<dbReference type="EMBL" id="PFGP01000124">
    <property type="protein sequence ID" value="PIW66031.1"/>
    <property type="molecule type" value="Genomic_DNA"/>
</dbReference>
<evidence type="ECO:0000256" key="4">
    <source>
        <dbReference type="ARBA" id="ARBA00008276"/>
    </source>
</evidence>
<name>A0A2J0LDV4_9BACT</name>
<dbReference type="PANTHER" id="PTHR11136">
    <property type="entry name" value="FOLYLPOLYGLUTAMATE SYNTHASE-RELATED"/>
    <property type="match status" value="1"/>
</dbReference>
<evidence type="ECO:0000256" key="12">
    <source>
        <dbReference type="ARBA" id="ARBA00022842"/>
    </source>
</evidence>
<evidence type="ECO:0000256" key="10">
    <source>
        <dbReference type="ARBA" id="ARBA00022741"/>
    </source>
</evidence>
<dbReference type="SUPFAM" id="SSF53244">
    <property type="entry name" value="MurD-like peptide ligases, peptide-binding domain"/>
    <property type="match status" value="1"/>
</dbReference>
<dbReference type="PANTHER" id="PTHR11136:SF0">
    <property type="entry name" value="DIHYDROFOLATE SYNTHETASE-RELATED"/>
    <property type="match status" value="1"/>
</dbReference>
<evidence type="ECO:0000259" key="22">
    <source>
        <dbReference type="Pfam" id="PF02875"/>
    </source>
</evidence>
<keyword evidence="9" id="KW-0479">Metal-binding</keyword>
<dbReference type="EC" id="6.3.2.17" evidence="6"/>
<accession>A0A2J0LDV4</accession>
<comment type="function">
    <text evidence="1">Functions in two distinct reactions of the de novo folate biosynthetic pathway. Catalyzes the addition of a glutamate residue to dihydropteroate (7,8-dihydropteroate or H2Pte) to form dihydrofolate (7,8-dihydrofolate monoglutamate or H2Pte-Glu). Also catalyzes successive additions of L-glutamate to tetrahydrofolate or 10-formyltetrahydrofolate or 5,10-methylenetetrahydrofolate, leading to folylpolyglutamate derivatives.</text>
</comment>
<keyword evidence="12" id="KW-0460">Magnesium</keyword>
<evidence type="ECO:0000256" key="3">
    <source>
        <dbReference type="ARBA" id="ARBA00005150"/>
    </source>
</evidence>
<dbReference type="GO" id="GO:0005524">
    <property type="term" value="F:ATP binding"/>
    <property type="evidence" value="ECO:0007669"/>
    <property type="project" value="UniProtKB-KW"/>
</dbReference>
<dbReference type="InterPro" id="IPR036565">
    <property type="entry name" value="Mur-like_cat_sf"/>
</dbReference>
<dbReference type="GO" id="GO:0005737">
    <property type="term" value="C:cytoplasm"/>
    <property type="evidence" value="ECO:0007669"/>
    <property type="project" value="TreeGrafter"/>
</dbReference>
<evidence type="ECO:0000313" key="24">
    <source>
        <dbReference type="Proteomes" id="UP000231267"/>
    </source>
</evidence>
<dbReference type="EC" id="6.3.2.12" evidence="5"/>
<dbReference type="InterPro" id="IPR004101">
    <property type="entry name" value="Mur_ligase_C"/>
</dbReference>
<evidence type="ECO:0000256" key="17">
    <source>
        <dbReference type="ARBA" id="ARBA00047493"/>
    </source>
</evidence>
<dbReference type="GO" id="GO:0046656">
    <property type="term" value="P:folic acid biosynthetic process"/>
    <property type="evidence" value="ECO:0007669"/>
    <property type="project" value="UniProtKB-KW"/>
</dbReference>
<keyword evidence="8 21" id="KW-0436">Ligase</keyword>
<comment type="catalytic activity">
    <reaction evidence="20">
        <text>7,8-dihydropteroate + L-glutamate + ATP = 7,8-dihydrofolate + ADP + phosphate + H(+)</text>
        <dbReference type="Rhea" id="RHEA:23584"/>
        <dbReference type="ChEBI" id="CHEBI:15378"/>
        <dbReference type="ChEBI" id="CHEBI:17839"/>
        <dbReference type="ChEBI" id="CHEBI:29985"/>
        <dbReference type="ChEBI" id="CHEBI:30616"/>
        <dbReference type="ChEBI" id="CHEBI:43474"/>
        <dbReference type="ChEBI" id="CHEBI:57451"/>
        <dbReference type="ChEBI" id="CHEBI:456216"/>
        <dbReference type="EC" id="6.3.2.12"/>
    </reaction>
</comment>
<organism evidence="23 24">
    <name type="scientific">Candidatus Taenaricola geysiri</name>
    <dbReference type="NCBI Taxonomy" id="1974752"/>
    <lineage>
        <taxon>Bacteria</taxon>
        <taxon>Pseudomonadati</taxon>
        <taxon>Candidatus Omnitrophota</taxon>
        <taxon>Candidatus Taenaricola</taxon>
    </lineage>
</organism>
<evidence type="ECO:0000256" key="5">
    <source>
        <dbReference type="ARBA" id="ARBA00013023"/>
    </source>
</evidence>
<evidence type="ECO:0000256" key="14">
    <source>
        <dbReference type="ARBA" id="ARBA00030048"/>
    </source>
</evidence>
<evidence type="ECO:0000256" key="11">
    <source>
        <dbReference type="ARBA" id="ARBA00022840"/>
    </source>
</evidence>
<comment type="caution">
    <text evidence="23">The sequence shown here is derived from an EMBL/GenBank/DDBJ whole genome shotgun (WGS) entry which is preliminary data.</text>
</comment>
<sequence>MTYKQAIKYLESFIDYEKLDNYAYNKAFGLKRIKALLSALDNPQDDLRCIHVAGTKGKGSICAFIAYALREAGYNTGLYTSPHLSDFRERIRILSVKRKAKSAKLDFEGMISKQDLARLVEKIRKKIAPPKPTFFEVYTALAFLYFKEKKVDFAVLETGLGGRLDATNVISPLVSVITPISLEHTKYLGNTLKKIAIEKVGIIKRAPVITASQKREVLEVIRKKCKETGASLCAVKNYKKRSLKLLGKHQQINAEVAASVARGLCSFKDIENGLKNTIWPGRCEVVHHKPFVVLDGAQNAASIAVLKKAIKDNFRYKRLTLVFGVSSDKDVKGMASKLSGFFDEAILTKSANPRARSPKDLLPYFIGKKIQITDNTKEAIKRAMAIASGSDLVLVAGSLFVAAEAREYIRTR</sequence>
<feature type="domain" description="Mur ligase C-terminal" evidence="22">
    <location>
        <begin position="281"/>
        <end position="398"/>
    </location>
</feature>
<dbReference type="PROSITE" id="PS01012">
    <property type="entry name" value="FOLYLPOLYGLU_SYNT_2"/>
    <property type="match status" value="1"/>
</dbReference>
<evidence type="ECO:0000256" key="21">
    <source>
        <dbReference type="PIRNR" id="PIRNR001563"/>
    </source>
</evidence>
<evidence type="ECO:0000256" key="18">
    <source>
        <dbReference type="ARBA" id="ARBA00047808"/>
    </source>
</evidence>
<evidence type="ECO:0000256" key="15">
    <source>
        <dbReference type="ARBA" id="ARBA00030592"/>
    </source>
</evidence>
<evidence type="ECO:0000256" key="8">
    <source>
        <dbReference type="ARBA" id="ARBA00022598"/>
    </source>
</evidence>
<comment type="pathway">
    <text evidence="2">Cofactor biosynthesis; tetrahydrofolate biosynthesis; 7,8-dihydrofolate from 2-amino-4-hydroxy-6-hydroxymethyl-7,8-dihydropteridine diphosphate and 4-aminobenzoate: step 2/2.</text>
</comment>
<gene>
    <name evidence="23" type="ORF">COW11_05465</name>
</gene>
<keyword evidence="13" id="KW-0289">Folate biosynthesis</keyword>